<dbReference type="AlphaFoldDB" id="A0A235BQV7"/>
<dbReference type="Pfam" id="PF02620">
    <property type="entry name" value="YceD"/>
    <property type="match status" value="1"/>
</dbReference>
<protein>
    <recommendedName>
        <fullName evidence="3">DUF177 domain-containing protein</fullName>
    </recommendedName>
</protein>
<accession>A0A235BQV7</accession>
<dbReference type="Proteomes" id="UP000215215">
    <property type="component" value="Unassembled WGS sequence"/>
</dbReference>
<name>A0A235BQV7_UNCW3</name>
<organism evidence="1 2">
    <name type="scientific">candidate division WOR-3 bacterium JGI_Cruoil_03_44_89</name>
    <dbReference type="NCBI Taxonomy" id="1973748"/>
    <lineage>
        <taxon>Bacteria</taxon>
        <taxon>Bacteria division WOR-3</taxon>
    </lineage>
</organism>
<dbReference type="PANTHER" id="PTHR34374">
    <property type="entry name" value="LARGE RIBOSOMAL RNA SUBUNIT ACCUMULATION PROTEIN YCED HOMOLOG 1, CHLOROPLASTIC"/>
    <property type="match status" value="1"/>
</dbReference>
<evidence type="ECO:0008006" key="3">
    <source>
        <dbReference type="Google" id="ProtNLM"/>
    </source>
</evidence>
<evidence type="ECO:0000313" key="2">
    <source>
        <dbReference type="Proteomes" id="UP000215215"/>
    </source>
</evidence>
<dbReference type="EMBL" id="NOZQ01000163">
    <property type="protein sequence ID" value="OYD14718.1"/>
    <property type="molecule type" value="Genomic_DNA"/>
</dbReference>
<sequence>MFININEIRTGDKLEFTLSKDEVDISELEEIAICRFVLAKLKKRVRVKGDVSFKLKLTCVRCLEVITKEFGERVDCIFEPGIPNITEGAQIEITKNDIEKYYYVGDEIDLTPLVRDTILLTIPIKPLCSPDCRGLCPRCGKNLNEGDCECQK</sequence>
<comment type="caution">
    <text evidence="1">The sequence shown here is derived from an EMBL/GenBank/DDBJ whole genome shotgun (WGS) entry which is preliminary data.</text>
</comment>
<dbReference type="InterPro" id="IPR003772">
    <property type="entry name" value="YceD"/>
</dbReference>
<reference evidence="1 2" key="1">
    <citation type="submission" date="2017-07" db="EMBL/GenBank/DDBJ databases">
        <title>Recovery of genomes from metagenomes via a dereplication, aggregation, and scoring strategy.</title>
        <authorList>
            <person name="Sieber C.M."/>
            <person name="Probst A.J."/>
            <person name="Sharrar A."/>
            <person name="Thomas B.C."/>
            <person name="Hess M."/>
            <person name="Tringe S.G."/>
            <person name="Banfield J.F."/>
        </authorList>
    </citation>
    <scope>NUCLEOTIDE SEQUENCE [LARGE SCALE GENOMIC DNA]</scope>
    <source>
        <strain evidence="1">JGI_Cruoil_03_44_89</strain>
    </source>
</reference>
<evidence type="ECO:0000313" key="1">
    <source>
        <dbReference type="EMBL" id="OYD14718.1"/>
    </source>
</evidence>
<proteinExistence type="predicted"/>
<dbReference type="PANTHER" id="PTHR34374:SF1">
    <property type="entry name" value="LARGE RIBOSOMAL RNA SUBUNIT ACCUMULATION PROTEIN YCED HOMOLOG 1, CHLOROPLASTIC"/>
    <property type="match status" value="1"/>
</dbReference>
<gene>
    <name evidence="1" type="ORF">CH333_07375</name>
</gene>